<accession>A0A096B9J8</accession>
<evidence type="ECO:0000256" key="1">
    <source>
        <dbReference type="ARBA" id="ARBA00001936"/>
    </source>
</evidence>
<keyword evidence="8" id="KW-0460">Magnesium</keyword>
<keyword evidence="12" id="KW-0961">Cell wall biogenesis/degradation</keyword>
<keyword evidence="7 13" id="KW-0067">ATP-binding</keyword>
<comment type="similarity">
    <text evidence="3">Belongs to the D-alanine--D-alanine ligase family.</text>
</comment>
<dbReference type="SUPFAM" id="SSF52440">
    <property type="entry name" value="PreATP-grasp domain"/>
    <property type="match status" value="1"/>
</dbReference>
<evidence type="ECO:0000256" key="4">
    <source>
        <dbReference type="ARBA" id="ARBA00022598"/>
    </source>
</evidence>
<evidence type="ECO:0000256" key="9">
    <source>
        <dbReference type="ARBA" id="ARBA00022960"/>
    </source>
</evidence>
<dbReference type="Pfam" id="PF07478">
    <property type="entry name" value="Dala_Dala_lig_C"/>
    <property type="match status" value="1"/>
</dbReference>
<comment type="caution">
    <text evidence="15">The sequence shown here is derived from an EMBL/GenBank/DDBJ whole genome shotgun (WGS) entry which is preliminary data.</text>
</comment>
<dbReference type="GO" id="GO:0005829">
    <property type="term" value="C:cytosol"/>
    <property type="evidence" value="ECO:0007669"/>
    <property type="project" value="TreeGrafter"/>
</dbReference>
<evidence type="ECO:0000256" key="3">
    <source>
        <dbReference type="ARBA" id="ARBA00010871"/>
    </source>
</evidence>
<dbReference type="GO" id="GO:0046872">
    <property type="term" value="F:metal ion binding"/>
    <property type="evidence" value="ECO:0007669"/>
    <property type="project" value="UniProtKB-KW"/>
</dbReference>
<dbReference type="HOGENOM" id="CLU_039268_0_0_9"/>
<evidence type="ECO:0000256" key="7">
    <source>
        <dbReference type="ARBA" id="ARBA00022840"/>
    </source>
</evidence>
<dbReference type="AlphaFoldDB" id="A0A096B9J8"/>
<comment type="cofactor">
    <cofactor evidence="1">
        <name>Mn(2+)</name>
        <dbReference type="ChEBI" id="CHEBI:29035"/>
    </cofactor>
</comment>
<keyword evidence="6 13" id="KW-0547">Nucleotide-binding</keyword>
<dbReference type="Proteomes" id="UP000029585">
    <property type="component" value="Unassembled WGS sequence"/>
</dbReference>
<evidence type="ECO:0000259" key="14">
    <source>
        <dbReference type="PROSITE" id="PS50975"/>
    </source>
</evidence>
<dbReference type="GO" id="GO:0071555">
    <property type="term" value="P:cell wall organization"/>
    <property type="evidence" value="ECO:0007669"/>
    <property type="project" value="UniProtKB-KW"/>
</dbReference>
<dbReference type="PANTHER" id="PTHR23132">
    <property type="entry name" value="D-ALANINE--D-ALANINE LIGASE"/>
    <property type="match status" value="1"/>
</dbReference>
<feature type="domain" description="ATP-grasp" evidence="14">
    <location>
        <begin position="30"/>
        <end position="231"/>
    </location>
</feature>
<dbReference type="eggNOG" id="COG1181">
    <property type="taxonomic scope" value="Bacteria"/>
</dbReference>
<reference evidence="15 16" key="1">
    <citation type="submission" date="2011-08" db="EMBL/GenBank/DDBJ databases">
        <title>The Genome Sequence of Clostridium orbiscindens 1_3_50AFAA.</title>
        <authorList>
            <consortium name="The Broad Institute Genome Sequencing Platform"/>
            <person name="Earl A."/>
            <person name="Ward D."/>
            <person name="Feldgarden M."/>
            <person name="Gevers D."/>
            <person name="Daigneault M."/>
            <person name="Strauss J."/>
            <person name="Allen-Vercoe E."/>
            <person name="Young S.K."/>
            <person name="Zeng Q."/>
            <person name="Gargeya S."/>
            <person name="Fitzgerald M."/>
            <person name="Haas B."/>
            <person name="Abouelleil A."/>
            <person name="Alvarado L."/>
            <person name="Arachchi H.M."/>
            <person name="Berlin A."/>
            <person name="Brown A."/>
            <person name="Chapman S.B."/>
            <person name="Chen Z."/>
            <person name="Dunbar C."/>
            <person name="Freedman E."/>
            <person name="Gearin G."/>
            <person name="Gellesch M."/>
            <person name="Goldberg J."/>
            <person name="Griggs A."/>
            <person name="Gujja S."/>
            <person name="Heiman D."/>
            <person name="Howarth C."/>
            <person name="Larson L."/>
            <person name="Lui A."/>
            <person name="MacDonald P.J.P."/>
            <person name="Montmayeur A."/>
            <person name="Murphy C."/>
            <person name="Neiman D."/>
            <person name="Pearson M."/>
            <person name="Priest M."/>
            <person name="Roberts A."/>
            <person name="Saif S."/>
            <person name="Shea T."/>
            <person name="Shenoy N."/>
            <person name="Sisk P."/>
            <person name="Stolte C."/>
            <person name="Sykes S."/>
            <person name="Wortman J."/>
            <person name="Nusbaum C."/>
            <person name="Birren B."/>
        </authorList>
    </citation>
    <scope>NUCLEOTIDE SEQUENCE [LARGE SCALE GENOMIC DNA]</scope>
    <source>
        <strain evidence="15 16">1_3_50AFAA</strain>
    </source>
</reference>
<name>A0A096B9J8_FLAPL</name>
<evidence type="ECO:0000256" key="11">
    <source>
        <dbReference type="ARBA" id="ARBA00023211"/>
    </source>
</evidence>
<keyword evidence="4" id="KW-0436">Ligase</keyword>
<dbReference type="Gene3D" id="3.30.470.20">
    <property type="entry name" value="ATP-grasp fold, B domain"/>
    <property type="match status" value="1"/>
</dbReference>
<dbReference type="Gene3D" id="3.30.1490.20">
    <property type="entry name" value="ATP-grasp fold, A domain"/>
    <property type="match status" value="1"/>
</dbReference>
<keyword evidence="11" id="KW-0464">Manganese</keyword>
<dbReference type="FunFam" id="3.30.470.20:FF:000008">
    <property type="entry name" value="D-alanine--D-alanine ligase"/>
    <property type="match status" value="1"/>
</dbReference>
<dbReference type="PATRIC" id="fig|742738.3.peg.1357"/>
<evidence type="ECO:0000256" key="12">
    <source>
        <dbReference type="ARBA" id="ARBA00023316"/>
    </source>
</evidence>
<evidence type="ECO:0000256" key="5">
    <source>
        <dbReference type="ARBA" id="ARBA00022723"/>
    </source>
</evidence>
<dbReference type="Gene3D" id="3.40.50.20">
    <property type="match status" value="1"/>
</dbReference>
<keyword evidence="5" id="KW-0479">Metal-binding</keyword>
<keyword evidence="16" id="KW-1185">Reference proteome</keyword>
<dbReference type="GO" id="GO:0009252">
    <property type="term" value="P:peptidoglycan biosynthetic process"/>
    <property type="evidence" value="ECO:0007669"/>
    <property type="project" value="UniProtKB-KW"/>
</dbReference>
<sequence length="236" mass="25098">MQGLLELAGIPVVGCGVLASALCMDKDVAHRLVQAAGVAVPPSILFRAGEGLDTLPERTASLTYPLFVKPARAGSSFGITKVEEPGVLAEAVTAALAHDSKVVIEEAVPGFEVGCAVLGNEVLTVGHVDEIELSGGFFNYTEKYGLITSSIHMPARISQEKETEIQVTAQLIYRALECSGFARVDLFLTPDGRIVFNEVNTIPGFTAHSRYPNMMRSIGLEFGPLLDRLIGLAVDA</sequence>
<dbReference type="GO" id="GO:0008360">
    <property type="term" value="P:regulation of cell shape"/>
    <property type="evidence" value="ECO:0007669"/>
    <property type="project" value="UniProtKB-KW"/>
</dbReference>
<protein>
    <recommendedName>
        <fullName evidence="14">ATP-grasp domain-containing protein</fullName>
    </recommendedName>
</protein>
<evidence type="ECO:0000256" key="13">
    <source>
        <dbReference type="PROSITE-ProRule" id="PRU00409"/>
    </source>
</evidence>
<dbReference type="SUPFAM" id="SSF56059">
    <property type="entry name" value="Glutathione synthetase ATP-binding domain-like"/>
    <property type="match status" value="1"/>
</dbReference>
<evidence type="ECO:0000313" key="15">
    <source>
        <dbReference type="EMBL" id="KGF56108.1"/>
    </source>
</evidence>
<evidence type="ECO:0000256" key="8">
    <source>
        <dbReference type="ARBA" id="ARBA00022842"/>
    </source>
</evidence>
<dbReference type="PROSITE" id="PS00844">
    <property type="entry name" value="DALA_DALA_LIGASE_2"/>
    <property type="match status" value="1"/>
</dbReference>
<gene>
    <name evidence="15" type="ORF">HMPREF9460_01310</name>
</gene>
<dbReference type="GO" id="GO:0005524">
    <property type="term" value="F:ATP binding"/>
    <property type="evidence" value="ECO:0007669"/>
    <property type="project" value="UniProtKB-UniRule"/>
</dbReference>
<evidence type="ECO:0000256" key="2">
    <source>
        <dbReference type="ARBA" id="ARBA00001946"/>
    </source>
</evidence>
<dbReference type="InterPro" id="IPR011095">
    <property type="entry name" value="Dala_Dala_lig_C"/>
</dbReference>
<keyword evidence="10" id="KW-0573">Peptidoglycan synthesis</keyword>
<organism evidence="15 16">
    <name type="scientific">Flavonifractor plautii 1_3_50AFAA</name>
    <dbReference type="NCBI Taxonomy" id="742738"/>
    <lineage>
        <taxon>Bacteria</taxon>
        <taxon>Bacillati</taxon>
        <taxon>Bacillota</taxon>
        <taxon>Clostridia</taxon>
        <taxon>Eubacteriales</taxon>
        <taxon>Oscillospiraceae</taxon>
        <taxon>Flavonifractor</taxon>
    </lineage>
</organism>
<dbReference type="InterPro" id="IPR016185">
    <property type="entry name" value="PreATP-grasp_dom_sf"/>
</dbReference>
<dbReference type="EMBL" id="ADLO01000047">
    <property type="protein sequence ID" value="KGF56108.1"/>
    <property type="molecule type" value="Genomic_DNA"/>
</dbReference>
<dbReference type="InterPro" id="IPR013815">
    <property type="entry name" value="ATP_grasp_subdomain_1"/>
</dbReference>
<proteinExistence type="inferred from homology"/>
<comment type="cofactor">
    <cofactor evidence="2">
        <name>Mg(2+)</name>
        <dbReference type="ChEBI" id="CHEBI:18420"/>
    </cofactor>
</comment>
<dbReference type="GO" id="GO:0008716">
    <property type="term" value="F:D-alanine-D-alanine ligase activity"/>
    <property type="evidence" value="ECO:0007669"/>
    <property type="project" value="InterPro"/>
</dbReference>
<keyword evidence="9" id="KW-0133">Cell shape</keyword>
<dbReference type="InterPro" id="IPR011761">
    <property type="entry name" value="ATP-grasp"/>
</dbReference>
<dbReference type="PANTHER" id="PTHR23132:SF25">
    <property type="entry name" value="D-ALANINE--D-ALANINE LIGASE A"/>
    <property type="match status" value="1"/>
</dbReference>
<dbReference type="PROSITE" id="PS50975">
    <property type="entry name" value="ATP_GRASP"/>
    <property type="match status" value="1"/>
</dbReference>
<evidence type="ECO:0000256" key="10">
    <source>
        <dbReference type="ARBA" id="ARBA00022984"/>
    </source>
</evidence>
<evidence type="ECO:0000256" key="6">
    <source>
        <dbReference type="ARBA" id="ARBA00022741"/>
    </source>
</evidence>
<evidence type="ECO:0000313" key="16">
    <source>
        <dbReference type="Proteomes" id="UP000029585"/>
    </source>
</evidence>
<dbReference type="InterPro" id="IPR000291">
    <property type="entry name" value="D-Ala_lig_Van_CS"/>
</dbReference>